<gene>
    <name evidence="2" type="ORF">TSUD_305940</name>
</gene>
<protein>
    <submittedName>
        <fullName evidence="2">Uncharacterized protein</fullName>
    </submittedName>
</protein>
<dbReference type="Proteomes" id="UP000242715">
    <property type="component" value="Unassembled WGS sequence"/>
</dbReference>
<feature type="region of interest" description="Disordered" evidence="1">
    <location>
        <begin position="1"/>
        <end position="22"/>
    </location>
</feature>
<name>A0A2Z6LW19_TRISU</name>
<proteinExistence type="predicted"/>
<reference evidence="3" key="1">
    <citation type="journal article" date="2017" name="Front. Plant Sci.">
        <title>Climate Clever Clovers: New Paradigm to Reduce the Environmental Footprint of Ruminants by Breeding Low Methanogenic Forages Utilizing Haplotype Variation.</title>
        <authorList>
            <person name="Kaur P."/>
            <person name="Appels R."/>
            <person name="Bayer P.E."/>
            <person name="Keeble-Gagnere G."/>
            <person name="Wang J."/>
            <person name="Hirakawa H."/>
            <person name="Shirasawa K."/>
            <person name="Vercoe P."/>
            <person name="Stefanova K."/>
            <person name="Durmic Z."/>
            <person name="Nichols P."/>
            <person name="Revell C."/>
            <person name="Isobe S.N."/>
            <person name="Edwards D."/>
            <person name="Erskine W."/>
        </authorList>
    </citation>
    <scope>NUCLEOTIDE SEQUENCE [LARGE SCALE GENOMIC DNA]</scope>
    <source>
        <strain evidence="3">cv. Daliak</strain>
    </source>
</reference>
<feature type="compositionally biased region" description="Basic and acidic residues" evidence="1">
    <location>
        <begin position="1"/>
        <end position="13"/>
    </location>
</feature>
<evidence type="ECO:0000313" key="3">
    <source>
        <dbReference type="Proteomes" id="UP000242715"/>
    </source>
</evidence>
<organism evidence="2 3">
    <name type="scientific">Trifolium subterraneum</name>
    <name type="common">Subterranean clover</name>
    <dbReference type="NCBI Taxonomy" id="3900"/>
    <lineage>
        <taxon>Eukaryota</taxon>
        <taxon>Viridiplantae</taxon>
        <taxon>Streptophyta</taxon>
        <taxon>Embryophyta</taxon>
        <taxon>Tracheophyta</taxon>
        <taxon>Spermatophyta</taxon>
        <taxon>Magnoliopsida</taxon>
        <taxon>eudicotyledons</taxon>
        <taxon>Gunneridae</taxon>
        <taxon>Pentapetalae</taxon>
        <taxon>rosids</taxon>
        <taxon>fabids</taxon>
        <taxon>Fabales</taxon>
        <taxon>Fabaceae</taxon>
        <taxon>Papilionoideae</taxon>
        <taxon>50 kb inversion clade</taxon>
        <taxon>NPAAA clade</taxon>
        <taxon>Hologalegina</taxon>
        <taxon>IRL clade</taxon>
        <taxon>Trifolieae</taxon>
        <taxon>Trifolium</taxon>
    </lineage>
</organism>
<evidence type="ECO:0000256" key="1">
    <source>
        <dbReference type="SAM" id="MobiDB-lite"/>
    </source>
</evidence>
<keyword evidence="3" id="KW-1185">Reference proteome</keyword>
<sequence>MKENARDREGEGHHTRKKLQPHVSKRLVNGLRVFGCGSLGGGKVSLYGRRNFGHFIDHNSIIYL</sequence>
<evidence type="ECO:0000313" key="2">
    <source>
        <dbReference type="EMBL" id="GAU23146.1"/>
    </source>
</evidence>
<accession>A0A2Z6LW19</accession>
<dbReference type="AlphaFoldDB" id="A0A2Z6LW19"/>
<dbReference type="EMBL" id="DF973264">
    <property type="protein sequence ID" value="GAU23146.1"/>
    <property type="molecule type" value="Genomic_DNA"/>
</dbReference>